<keyword evidence="1" id="KW-0175">Coiled coil</keyword>
<gene>
    <name evidence="5" type="primary">mdtA_12</name>
    <name evidence="5" type="ORF">GALL_57230</name>
</gene>
<feature type="domain" description="Multidrug resistance protein MdtA-like C-terminal permuted SH3" evidence="3">
    <location>
        <begin position="276"/>
        <end position="334"/>
    </location>
</feature>
<proteinExistence type="predicted"/>
<organism evidence="5">
    <name type="scientific">mine drainage metagenome</name>
    <dbReference type="NCBI Taxonomy" id="410659"/>
    <lineage>
        <taxon>unclassified sequences</taxon>
        <taxon>metagenomes</taxon>
        <taxon>ecological metagenomes</taxon>
    </lineage>
</organism>
<dbReference type="GO" id="GO:0015562">
    <property type="term" value="F:efflux transmembrane transporter activity"/>
    <property type="evidence" value="ECO:0007669"/>
    <property type="project" value="TreeGrafter"/>
</dbReference>
<comment type="caution">
    <text evidence="5">The sequence shown here is derived from an EMBL/GenBank/DDBJ whole genome shotgun (WGS) entry which is preliminary data.</text>
</comment>
<dbReference type="SUPFAM" id="SSF111369">
    <property type="entry name" value="HlyD-like secretion proteins"/>
    <property type="match status" value="1"/>
</dbReference>
<sequence>MRINTTIGIAIISLLIACNSKPKEIAKPEDDAILVRTTMVETSDYKPILQYSGMMASTNEVKLSFKIGGIVSKIYVKEGDHVSKGQLLATLNLTEINAQVEQSTQAVEKAKRDANRVKNLYHDTAATLEQFQNVQTQLDVAKENQRIAKFNLEYAQIRALDNGTVIKKISNEGEMIAAGSPVFIINSASNNDWVVRFGVADKDWSVLKKDDAASVVIDAYPNKTFKGIISKKAESADPYSNTYEIEVKVLPNGEKFASGLFATVQLKAATVKALKLIPIEALSEADDKKGFVFVLNSDKKTVKKVAIKIAFINNDKVAISSGLENINEVITDGVSYLTETSTVKIAQ</sequence>
<feature type="domain" description="CzcB-like barrel-sandwich hybrid" evidence="4">
    <location>
        <begin position="63"/>
        <end position="185"/>
    </location>
</feature>
<dbReference type="Gene3D" id="2.40.420.20">
    <property type="match status" value="1"/>
</dbReference>
<evidence type="ECO:0000256" key="1">
    <source>
        <dbReference type="SAM" id="Coils"/>
    </source>
</evidence>
<dbReference type="NCBIfam" id="TIGR01730">
    <property type="entry name" value="RND_mfp"/>
    <property type="match status" value="1"/>
</dbReference>
<dbReference type="EMBL" id="MLJW01000016">
    <property type="protein sequence ID" value="OIR12656.1"/>
    <property type="molecule type" value="Genomic_DNA"/>
</dbReference>
<dbReference type="PROSITE" id="PS51257">
    <property type="entry name" value="PROKAR_LIPOPROTEIN"/>
    <property type="match status" value="1"/>
</dbReference>
<dbReference type="Pfam" id="PF25954">
    <property type="entry name" value="Beta-barrel_RND_2"/>
    <property type="match status" value="1"/>
</dbReference>
<dbReference type="PANTHER" id="PTHR30469">
    <property type="entry name" value="MULTIDRUG RESISTANCE PROTEIN MDTA"/>
    <property type="match status" value="1"/>
</dbReference>
<dbReference type="InterPro" id="IPR058647">
    <property type="entry name" value="BSH_CzcB-like"/>
</dbReference>
<protein>
    <submittedName>
        <fullName evidence="5">Multidrug resistance protein MdtA</fullName>
    </submittedName>
</protein>
<evidence type="ECO:0000259" key="4">
    <source>
        <dbReference type="Pfam" id="PF25973"/>
    </source>
</evidence>
<dbReference type="Pfam" id="PF25973">
    <property type="entry name" value="BSH_CzcB"/>
    <property type="match status" value="1"/>
</dbReference>
<dbReference type="InterPro" id="IPR006143">
    <property type="entry name" value="RND_pump_MFP"/>
</dbReference>
<dbReference type="Pfam" id="PF25967">
    <property type="entry name" value="RND-MFP_C"/>
    <property type="match status" value="1"/>
</dbReference>
<accession>A0A1J5T8T0</accession>
<name>A0A1J5T8T0_9ZZZZ</name>
<reference evidence="5" key="1">
    <citation type="submission" date="2016-10" db="EMBL/GenBank/DDBJ databases">
        <title>Sequence of Gallionella enrichment culture.</title>
        <authorList>
            <person name="Poehlein A."/>
            <person name="Muehling M."/>
            <person name="Daniel R."/>
        </authorList>
    </citation>
    <scope>NUCLEOTIDE SEQUENCE</scope>
</reference>
<dbReference type="GO" id="GO:1990281">
    <property type="term" value="C:efflux pump complex"/>
    <property type="evidence" value="ECO:0007669"/>
    <property type="project" value="TreeGrafter"/>
</dbReference>
<dbReference type="Gene3D" id="2.40.30.170">
    <property type="match status" value="1"/>
</dbReference>
<dbReference type="Gene3D" id="2.40.50.100">
    <property type="match status" value="1"/>
</dbReference>
<dbReference type="InterPro" id="IPR058627">
    <property type="entry name" value="MdtA-like_C"/>
</dbReference>
<dbReference type="AlphaFoldDB" id="A0A1J5T8T0"/>
<evidence type="ECO:0000259" key="2">
    <source>
        <dbReference type="Pfam" id="PF25954"/>
    </source>
</evidence>
<feature type="domain" description="CusB-like beta-barrel" evidence="2">
    <location>
        <begin position="197"/>
        <end position="269"/>
    </location>
</feature>
<dbReference type="InterPro" id="IPR058792">
    <property type="entry name" value="Beta-barrel_RND_2"/>
</dbReference>
<evidence type="ECO:0000259" key="3">
    <source>
        <dbReference type="Pfam" id="PF25967"/>
    </source>
</evidence>
<evidence type="ECO:0000313" key="5">
    <source>
        <dbReference type="EMBL" id="OIR12656.1"/>
    </source>
</evidence>
<feature type="coiled-coil region" evidence="1">
    <location>
        <begin position="93"/>
        <end position="120"/>
    </location>
</feature>